<organism evidence="2 3">
    <name type="scientific">Mycena indigotica</name>
    <dbReference type="NCBI Taxonomy" id="2126181"/>
    <lineage>
        <taxon>Eukaryota</taxon>
        <taxon>Fungi</taxon>
        <taxon>Dikarya</taxon>
        <taxon>Basidiomycota</taxon>
        <taxon>Agaricomycotina</taxon>
        <taxon>Agaricomycetes</taxon>
        <taxon>Agaricomycetidae</taxon>
        <taxon>Agaricales</taxon>
        <taxon>Marasmiineae</taxon>
        <taxon>Mycenaceae</taxon>
        <taxon>Mycena</taxon>
    </lineage>
</organism>
<reference evidence="2" key="1">
    <citation type="submission" date="2020-05" db="EMBL/GenBank/DDBJ databases">
        <title>Mycena genomes resolve the evolution of fungal bioluminescence.</title>
        <authorList>
            <person name="Tsai I.J."/>
        </authorList>
    </citation>
    <scope>NUCLEOTIDE SEQUENCE</scope>
    <source>
        <strain evidence="2">171206Taipei</strain>
    </source>
</reference>
<dbReference type="RefSeq" id="XP_037221243.1">
    <property type="nucleotide sequence ID" value="XM_037360951.1"/>
</dbReference>
<feature type="region of interest" description="Disordered" evidence="1">
    <location>
        <begin position="174"/>
        <end position="236"/>
    </location>
</feature>
<accession>A0A8H6W576</accession>
<evidence type="ECO:0000256" key="1">
    <source>
        <dbReference type="SAM" id="MobiDB-lite"/>
    </source>
</evidence>
<keyword evidence="3" id="KW-1185">Reference proteome</keyword>
<dbReference type="EMBL" id="JACAZF010000004">
    <property type="protein sequence ID" value="KAF7306224.1"/>
    <property type="molecule type" value="Genomic_DNA"/>
</dbReference>
<comment type="caution">
    <text evidence="2">The sequence shown here is derived from an EMBL/GenBank/DDBJ whole genome shotgun (WGS) entry which is preliminary data.</text>
</comment>
<dbReference type="OrthoDB" id="3215907at2759"/>
<evidence type="ECO:0000313" key="2">
    <source>
        <dbReference type="EMBL" id="KAF7306224.1"/>
    </source>
</evidence>
<feature type="compositionally biased region" description="Acidic residues" evidence="1">
    <location>
        <begin position="277"/>
        <end position="286"/>
    </location>
</feature>
<evidence type="ECO:0000313" key="3">
    <source>
        <dbReference type="Proteomes" id="UP000636479"/>
    </source>
</evidence>
<feature type="region of interest" description="Disordered" evidence="1">
    <location>
        <begin position="265"/>
        <end position="286"/>
    </location>
</feature>
<dbReference type="GeneID" id="59343467"/>
<gene>
    <name evidence="2" type="ORF">MIND_00412900</name>
</gene>
<proteinExistence type="predicted"/>
<feature type="compositionally biased region" description="Low complexity" evidence="1">
    <location>
        <begin position="208"/>
        <end position="219"/>
    </location>
</feature>
<sequence>MEAYSHVGPGHSLHRDDRMRLMRSTRKIGEVMGETPHPVYPAQARKPDKKALPPVPPPKDTALRHRHRPSLDYTREVTSNGAASASIARPVLFINLPESPQRAIPRPLPTLSPTLTPTLTPTPLPSPSSTVKSFIANPHSIAGAIRRYGVTIKDESARRRTMAKLARTLGETVPPALVFPPDSETAKKEERKARRLTVRSVKSDKGSVRSVGRESVTSRTSRETRSRKRGGKDDISRGWVWVGRPEEIPVGVKVKLKPRRRVDSGAPPFNWYPPHEQEEDDIPEDDDEYLDEASALAPYMNDSLRVRRREDGWSGEWVGNVQNMDEVVKGLRSLKVR</sequence>
<feature type="region of interest" description="Disordered" evidence="1">
    <location>
        <begin position="32"/>
        <end position="70"/>
    </location>
</feature>
<dbReference type="AlphaFoldDB" id="A0A8H6W576"/>
<protein>
    <submittedName>
        <fullName evidence="2">Uncharacterized protein</fullName>
    </submittedName>
</protein>
<dbReference type="Proteomes" id="UP000636479">
    <property type="component" value="Unassembled WGS sequence"/>
</dbReference>
<name>A0A8H6W576_9AGAR</name>